<comment type="caution">
    <text evidence="2">The sequence shown here is derived from an EMBL/GenBank/DDBJ whole genome shotgun (WGS) entry which is preliminary data.</text>
</comment>
<feature type="compositionally biased region" description="Basic and acidic residues" evidence="1">
    <location>
        <begin position="211"/>
        <end position="233"/>
    </location>
</feature>
<feature type="compositionally biased region" description="Basic and acidic residues" evidence="1">
    <location>
        <begin position="27"/>
        <end position="45"/>
    </location>
</feature>
<feature type="compositionally biased region" description="Basic and acidic residues" evidence="1">
    <location>
        <begin position="157"/>
        <end position="168"/>
    </location>
</feature>
<accession>A0ABC8KPQ0</accession>
<feature type="compositionally biased region" description="Basic and acidic residues" evidence="1">
    <location>
        <begin position="57"/>
        <end position="93"/>
    </location>
</feature>
<evidence type="ECO:0000256" key="1">
    <source>
        <dbReference type="SAM" id="MobiDB-lite"/>
    </source>
</evidence>
<dbReference type="Proteomes" id="UP001642260">
    <property type="component" value="Unassembled WGS sequence"/>
</dbReference>
<organism evidence="2 3">
    <name type="scientific">Eruca vesicaria subsp. sativa</name>
    <name type="common">Garden rocket</name>
    <name type="synonym">Eruca sativa</name>
    <dbReference type="NCBI Taxonomy" id="29727"/>
    <lineage>
        <taxon>Eukaryota</taxon>
        <taxon>Viridiplantae</taxon>
        <taxon>Streptophyta</taxon>
        <taxon>Embryophyta</taxon>
        <taxon>Tracheophyta</taxon>
        <taxon>Spermatophyta</taxon>
        <taxon>Magnoliopsida</taxon>
        <taxon>eudicotyledons</taxon>
        <taxon>Gunneridae</taxon>
        <taxon>Pentapetalae</taxon>
        <taxon>rosids</taxon>
        <taxon>malvids</taxon>
        <taxon>Brassicales</taxon>
        <taxon>Brassicaceae</taxon>
        <taxon>Brassiceae</taxon>
        <taxon>Eruca</taxon>
    </lineage>
</organism>
<dbReference type="AlphaFoldDB" id="A0ABC8KPQ0"/>
<dbReference type="EMBL" id="CAKOAT010260709">
    <property type="protein sequence ID" value="CAH8359138.1"/>
    <property type="molecule type" value="Genomic_DNA"/>
</dbReference>
<sequence length="233" mass="26530">MVKDLDSKWVRVAEKEHKKYHNTRRGYHGEEEGSRHRSVRREQTRSHCQGDQVRPSGDLRRDRGAHNKARVEVREEGEIKELKKPYDKNEKVQGQEPPSQAFFDELMETQAKSPKVTSDLLGEEQGLNSAQRVLEEGNNVLAEEDVVVEINGQKHLEDVEGKEKDTGEMAKQQGTRRRPLKPSLISKSSNKLKMAQMVASKRAVAKPAIRYGDHAKQTEEKGTSNPKHDPAKH</sequence>
<protein>
    <submittedName>
        <fullName evidence="2">Uncharacterized protein</fullName>
    </submittedName>
</protein>
<feature type="region of interest" description="Disordered" evidence="1">
    <location>
        <begin position="157"/>
        <end position="233"/>
    </location>
</feature>
<name>A0ABC8KPQ0_ERUVS</name>
<reference evidence="2 3" key="1">
    <citation type="submission" date="2022-03" db="EMBL/GenBank/DDBJ databases">
        <authorList>
            <person name="Macdonald S."/>
            <person name="Ahmed S."/>
            <person name="Newling K."/>
        </authorList>
    </citation>
    <scope>NUCLEOTIDE SEQUENCE [LARGE SCALE GENOMIC DNA]</scope>
</reference>
<gene>
    <name evidence="2" type="ORF">ERUC_LOCUS24894</name>
</gene>
<evidence type="ECO:0000313" key="3">
    <source>
        <dbReference type="Proteomes" id="UP001642260"/>
    </source>
</evidence>
<keyword evidence="3" id="KW-1185">Reference proteome</keyword>
<proteinExistence type="predicted"/>
<evidence type="ECO:0000313" key="2">
    <source>
        <dbReference type="EMBL" id="CAH8359138.1"/>
    </source>
</evidence>
<feature type="region of interest" description="Disordered" evidence="1">
    <location>
        <begin position="14"/>
        <end position="95"/>
    </location>
</feature>